<reference evidence="2 3" key="1">
    <citation type="submission" date="2016-05" db="EMBL/GenBank/DDBJ databases">
        <authorList>
            <person name="Lavstsen T."/>
            <person name="Jespersen J.S."/>
        </authorList>
    </citation>
    <scope>NUCLEOTIDE SEQUENCE [LARGE SCALE GENOMIC DNA]</scope>
    <source>
        <strain evidence="2 3">KCJ1736</strain>
    </source>
</reference>
<sequence length="752" mass="85334">MTKISIKKQSAHAGGGKSKTIFEMVVASDQPTIIATPTDKLSFQYELYFDAVGIKSTLISRKRDPEYPSRQHLLDAVKAGKKLIIVTQGIVHECAADLSAYRIFEDEIFNPLKIIKFEKAQYARPIFAEFLDAEISVSPRYYLVKLTAAAVEIAVSGWNHAVIKDSEVLLELCEANIDPNYDVYVLAESYNRYLSGKQNDIQFWVVLKPTVHAGRDVAIVGALFEDSLTDLIWSQSADFVDANFPLNDTGLTHNANLADIRYVSEKPLTGKAVKKATAQTVFKKAAEIIEKEYPNRKYIFGINKMPNGRDYPWSTEGTTATRLLVHAHGQTGYSDIDMAVYLATQYYDPATYKFLYEVFGIGSHEVWKSFTFDRFYQFALRICARNRDNTKPFTIVAPDRACAFELSRLFGCANEPRLLDLGIDEFREEENEKATPVNAKERQRKSRENRKKMNEDHENTHQYDQYRMIFWNNKYAKQLLVKPMPWSDIAEILEDQHQAYSPKNKTEAICFREGDIADEQNHKLVGNIRATKIVILDMDIVKRDPQDLSDFLAENGWSHLIFNSFSSTPLEPHIRVIIGLSEAVNPANYLRIVNLLKDDIDAKFGAGTYEIDGSKLTINNKFHSPSISQFKAPLFIKRNIRKDGHFELRFLDVRWFISRNTAGVSKPIAANTNVKLLAPVKEAIDDIIERFAVQQGEGKGSYNFHQAAVELKKADVSQGDCIAILTQHRHRFGHGADRDAAYTVGRVFGNSF</sequence>
<feature type="region of interest" description="Disordered" evidence="1">
    <location>
        <begin position="430"/>
        <end position="458"/>
    </location>
</feature>
<protein>
    <submittedName>
        <fullName evidence="2">Uncharacterized protein</fullName>
    </submittedName>
</protein>
<accession>A0A176XFR4</accession>
<dbReference type="AlphaFoldDB" id="A0A176XFR4"/>
<comment type="caution">
    <text evidence="2">The sequence shown here is derived from an EMBL/GenBank/DDBJ whole genome shotgun (WGS) entry which is preliminary data.</text>
</comment>
<proteinExistence type="predicted"/>
<dbReference type="Proteomes" id="UP000077098">
    <property type="component" value="Unassembled WGS sequence"/>
</dbReference>
<organism evidence="2 3">
    <name type="scientific">Agrobacterium tumefaciens</name>
    <dbReference type="NCBI Taxonomy" id="358"/>
    <lineage>
        <taxon>Bacteria</taxon>
        <taxon>Pseudomonadati</taxon>
        <taxon>Pseudomonadota</taxon>
        <taxon>Alphaproteobacteria</taxon>
        <taxon>Hyphomicrobiales</taxon>
        <taxon>Rhizobiaceae</taxon>
        <taxon>Rhizobium/Agrobacterium group</taxon>
        <taxon>Agrobacterium</taxon>
        <taxon>Agrobacterium tumefaciens complex</taxon>
    </lineage>
</organism>
<name>A0A176XFR4_AGRTU</name>
<dbReference type="RefSeq" id="WP_063948291.1">
    <property type="nucleotide sequence ID" value="NZ_LXPS01000009.1"/>
</dbReference>
<evidence type="ECO:0000313" key="2">
    <source>
        <dbReference type="EMBL" id="OAE47865.1"/>
    </source>
</evidence>
<evidence type="ECO:0000313" key="3">
    <source>
        <dbReference type="Proteomes" id="UP000077098"/>
    </source>
</evidence>
<dbReference type="EMBL" id="LXPS01000009">
    <property type="protein sequence ID" value="OAE47865.1"/>
    <property type="molecule type" value="Genomic_DNA"/>
</dbReference>
<gene>
    <name evidence="2" type="ORF">A7J57_06460</name>
</gene>
<evidence type="ECO:0000256" key="1">
    <source>
        <dbReference type="SAM" id="MobiDB-lite"/>
    </source>
</evidence>